<dbReference type="EMBL" id="JAHLQI010000001">
    <property type="protein sequence ID" value="MBU5489299.1"/>
    <property type="molecule type" value="Genomic_DNA"/>
</dbReference>
<proteinExistence type="predicted"/>
<organism evidence="2 3">
    <name type="scientific">Butyricicoccus intestinisimiae</name>
    <dbReference type="NCBI Taxonomy" id="2841509"/>
    <lineage>
        <taxon>Bacteria</taxon>
        <taxon>Bacillati</taxon>
        <taxon>Bacillota</taxon>
        <taxon>Clostridia</taxon>
        <taxon>Eubacteriales</taxon>
        <taxon>Butyricicoccaceae</taxon>
        <taxon>Butyricicoccus</taxon>
    </lineage>
</organism>
<accession>A0ABS6ENN5</accession>
<evidence type="ECO:0000313" key="2">
    <source>
        <dbReference type="EMBL" id="MBU5489299.1"/>
    </source>
</evidence>
<name>A0ABS6ENN5_9FIRM</name>
<sequence length="333" mass="40192">MYNEDKNSKSLMTLKTYYQDKREANKLWVKLFNMNKMAREFLNFLKLPFYIGRRDSRYIKLKAKAFLKPSLIYDHQLRYDFDHSYELNYHSTGKKVDTKVIVYTSIFGNYDPLIEPLYESEKCEYWAITDQEIPQGSMWKKFDTKNIPGFDDMDGYHKSKFCKMFPQILFPENEYSVWVDGNVQIVADLYPLVDRLKDSCFIATFQNPFHDCIYTEMNYNICENNVSIDALINQINIYRAEGFPKHFGMREMTIIVRKHNNQECIDMMNLWWNQVNQYTMRDQISFPYIIWKSGMKMDDVQLLGTSWKWSPRFLWYPHNWHVSFDKNGKQIHR</sequence>
<dbReference type="InterPro" id="IPR006852">
    <property type="entry name" value="TOD1_MUCI70"/>
</dbReference>
<evidence type="ECO:0000313" key="3">
    <source>
        <dbReference type="Proteomes" id="UP000783588"/>
    </source>
</evidence>
<reference evidence="2 3" key="1">
    <citation type="submission" date="2021-06" db="EMBL/GenBank/DDBJ databases">
        <authorList>
            <person name="Sun Q."/>
            <person name="Li D."/>
        </authorList>
    </citation>
    <scope>NUCLEOTIDE SEQUENCE [LARGE SCALE GENOMIC DNA]</scope>
    <source>
        <strain evidence="2 3">MSJd-7</strain>
    </source>
</reference>
<dbReference type="PANTHER" id="PTHR12956">
    <property type="entry name" value="ALKALINE CERAMIDASE-RELATED"/>
    <property type="match status" value="1"/>
</dbReference>
<comment type="caution">
    <text evidence="2">The sequence shown here is derived from an EMBL/GenBank/DDBJ whole genome shotgun (WGS) entry which is preliminary data.</text>
</comment>
<dbReference type="RefSeq" id="WP_216468904.1">
    <property type="nucleotide sequence ID" value="NZ_JAHLQI010000001.1"/>
</dbReference>
<gene>
    <name evidence="2" type="ORF">KQI75_01420</name>
</gene>
<evidence type="ECO:0000259" key="1">
    <source>
        <dbReference type="Pfam" id="PF04765"/>
    </source>
</evidence>
<protein>
    <submittedName>
        <fullName evidence="2">DUF616 domain-containing protein</fullName>
    </submittedName>
</protein>
<feature type="domain" description="TOD1/MUCI70 glycosyltransferase-like" evidence="1">
    <location>
        <begin position="138"/>
        <end position="293"/>
    </location>
</feature>
<dbReference type="PANTHER" id="PTHR12956:SF17">
    <property type="entry name" value="OS01G0749100 PROTEIN"/>
    <property type="match status" value="1"/>
</dbReference>
<keyword evidence="3" id="KW-1185">Reference proteome</keyword>
<dbReference type="Proteomes" id="UP000783588">
    <property type="component" value="Unassembled WGS sequence"/>
</dbReference>
<dbReference type="InterPro" id="IPR048354">
    <property type="entry name" value="TOD1_MUCI70_glycTrfase_dom"/>
</dbReference>
<dbReference type="Pfam" id="PF04765">
    <property type="entry name" value="TOD1_MUCI70"/>
    <property type="match status" value="1"/>
</dbReference>